<dbReference type="InterPro" id="IPR046883">
    <property type="entry name" value="T6SS_FHA_C"/>
</dbReference>
<proteinExistence type="predicted"/>
<evidence type="ECO:0000313" key="3">
    <source>
        <dbReference type="EMBL" id="KZE17723.1"/>
    </source>
</evidence>
<keyword evidence="4" id="KW-1185">Reference proteome</keyword>
<dbReference type="RefSeq" id="WP_066688739.1">
    <property type="nucleotide sequence ID" value="NZ_LQQO01000005.1"/>
</dbReference>
<dbReference type="SUPFAM" id="SSF49879">
    <property type="entry name" value="SMAD/FHA domain"/>
    <property type="match status" value="1"/>
</dbReference>
<dbReference type="PROSITE" id="PS50006">
    <property type="entry name" value="FHA_DOMAIN"/>
    <property type="match status" value="1"/>
</dbReference>
<dbReference type="EMBL" id="LQQO01000005">
    <property type="protein sequence ID" value="KZE17723.1"/>
    <property type="molecule type" value="Genomic_DNA"/>
</dbReference>
<feature type="domain" description="FHA" evidence="2">
    <location>
        <begin position="24"/>
        <end position="74"/>
    </location>
</feature>
<reference evidence="4" key="1">
    <citation type="submission" date="2016-01" db="EMBL/GenBank/DDBJ databases">
        <title>Draft genome of Chromobacterium sp. F49.</title>
        <authorList>
            <person name="Hong K.W."/>
        </authorList>
    </citation>
    <scope>NUCLEOTIDE SEQUENCE [LARGE SCALE GENOMIC DNA]</scope>
    <source>
        <strain evidence="4">CN3</strain>
    </source>
</reference>
<dbReference type="CDD" id="cd00060">
    <property type="entry name" value="FHA"/>
    <property type="match status" value="1"/>
</dbReference>
<organism evidence="3 4">
    <name type="scientific">Sphingomonas hankookensis</name>
    <dbReference type="NCBI Taxonomy" id="563996"/>
    <lineage>
        <taxon>Bacteria</taxon>
        <taxon>Pseudomonadati</taxon>
        <taxon>Pseudomonadota</taxon>
        <taxon>Alphaproteobacteria</taxon>
        <taxon>Sphingomonadales</taxon>
        <taxon>Sphingomonadaceae</taxon>
        <taxon>Sphingomonas</taxon>
    </lineage>
</organism>
<dbReference type="SMART" id="SM00240">
    <property type="entry name" value="FHA"/>
    <property type="match status" value="1"/>
</dbReference>
<dbReference type="Pfam" id="PF20232">
    <property type="entry name" value="T6SS_FHA_C"/>
    <property type="match status" value="1"/>
</dbReference>
<feature type="compositionally biased region" description="Low complexity" evidence="1">
    <location>
        <begin position="194"/>
        <end position="219"/>
    </location>
</feature>
<comment type="caution">
    <text evidence="3">The sequence shown here is derived from an EMBL/GenBank/DDBJ whole genome shotgun (WGS) entry which is preliminary data.</text>
</comment>
<protein>
    <recommendedName>
        <fullName evidence="2">FHA domain-containing protein</fullName>
    </recommendedName>
</protein>
<accession>A0ABR5YEK7</accession>
<dbReference type="InterPro" id="IPR017735">
    <property type="entry name" value="T6SS_FHA"/>
</dbReference>
<dbReference type="NCBIfam" id="TIGR03354">
    <property type="entry name" value="VI_FHA"/>
    <property type="match status" value="1"/>
</dbReference>
<feature type="region of interest" description="Disordered" evidence="1">
    <location>
        <begin position="107"/>
        <end position="286"/>
    </location>
</feature>
<evidence type="ECO:0000256" key="1">
    <source>
        <dbReference type="SAM" id="MobiDB-lite"/>
    </source>
</evidence>
<evidence type="ECO:0000313" key="4">
    <source>
        <dbReference type="Proteomes" id="UP000076609"/>
    </source>
</evidence>
<gene>
    <name evidence="3" type="ORF">AVT10_10360</name>
</gene>
<feature type="compositionally biased region" description="Pro residues" evidence="1">
    <location>
        <begin position="260"/>
        <end position="281"/>
    </location>
</feature>
<dbReference type="InterPro" id="IPR000253">
    <property type="entry name" value="FHA_dom"/>
</dbReference>
<evidence type="ECO:0000259" key="2">
    <source>
        <dbReference type="PROSITE" id="PS50006"/>
    </source>
</evidence>
<name>A0ABR5YEK7_9SPHN</name>
<dbReference type="Gene3D" id="2.60.200.20">
    <property type="match status" value="1"/>
</dbReference>
<sequence length="471" mass="49094">MTLTLSVVAGPATAAPLAIDRRSATIGRAEGCDWMLADPTRHLSSRHFDIRFDGSDYRLTDRSTNGTFLADSGQRVSPDHLIRDGDRFTAGPFTILARIDSGGAATGWSGWNDTAPPAPSSPHDGWAPADTGGGASAGWGPLPAATRSGGNAGWQPQTGPSLARPEAHRAPATGWGPPPERASGWPAPAPATPAAPVVSTWDSAMPAPDPASAWSSAAPDRPPAPSPDDLWGRIAEGNVVDWARGGFGQPVEPPRDPLGLNPPPPAPQATPTPAAPPPPPATGAGDAFLAALGLDPAKLSPDAAERGALLFRKLVAGLVVMLEARARAKAQLGAEATAYSPEGHNPLKFARSPDDALAMLLGTEQPGFMPPDRAVEDAFRDLQSHQVATLRAMQGALRTTLERFAPSAIRARAKDGGVLERVLPSARDAALWQAYEREFGGVAQGSDEAFLDMFAKEFRDAYNAQGVGLRP</sequence>
<dbReference type="Pfam" id="PF00498">
    <property type="entry name" value="FHA"/>
    <property type="match status" value="1"/>
</dbReference>
<dbReference type="Proteomes" id="UP000076609">
    <property type="component" value="Unassembled WGS sequence"/>
</dbReference>
<dbReference type="InterPro" id="IPR008984">
    <property type="entry name" value="SMAD_FHA_dom_sf"/>
</dbReference>